<gene>
    <name evidence="2" type="ORF">GNLVRS02_ARAD1D17094g</name>
</gene>
<evidence type="ECO:0000256" key="1">
    <source>
        <dbReference type="SAM" id="SignalP"/>
    </source>
</evidence>
<protein>
    <submittedName>
        <fullName evidence="2">ARAD1D17094p</fullName>
    </submittedName>
</protein>
<reference evidence="2" key="2">
    <citation type="submission" date="2014-06" db="EMBL/GenBank/DDBJ databases">
        <title>The complete genome of Blastobotrys (Arxula) adeninivorans LS3 - a yeast of biotechnological interest.</title>
        <authorList>
            <person name="Kunze G."/>
            <person name="Gaillardin C."/>
            <person name="Czernicka M."/>
            <person name="Durrens P."/>
            <person name="Martin T."/>
            <person name="Boer E."/>
            <person name="Gabaldon T."/>
            <person name="Cruz J."/>
            <person name="Talla E."/>
            <person name="Marck C."/>
            <person name="Goffeau A."/>
            <person name="Barbe V."/>
            <person name="Baret P."/>
            <person name="Baronian K."/>
            <person name="Beier S."/>
            <person name="Bleykasten C."/>
            <person name="Bode R."/>
            <person name="Casaregola S."/>
            <person name="Despons L."/>
            <person name="Fairhead C."/>
            <person name="Giersberg M."/>
            <person name="Gierski P."/>
            <person name="Hahnel U."/>
            <person name="Hartmann A."/>
            <person name="Jankowska D."/>
            <person name="Jubin C."/>
            <person name="Jung P."/>
            <person name="Lafontaine I."/>
            <person name="Leh-Louis V."/>
            <person name="Lemaire M."/>
            <person name="Marcet-Houben M."/>
            <person name="Mascher M."/>
            <person name="Morel G."/>
            <person name="Richard G.-F."/>
            <person name="Riechen J."/>
            <person name="Sacerdot C."/>
            <person name="Sarkar A."/>
            <person name="Savel G."/>
            <person name="Schacherer J."/>
            <person name="Sherman D."/>
            <person name="Straub M.-L."/>
            <person name="Stein N."/>
            <person name="Thierry A."/>
            <person name="Trautwein-Schult A."/>
            <person name="Westhof E."/>
            <person name="Worch S."/>
            <person name="Dujon B."/>
            <person name="Souciet J.-L."/>
            <person name="Wincker P."/>
            <person name="Scholz U."/>
            <person name="Neuveglise N."/>
        </authorList>
    </citation>
    <scope>NUCLEOTIDE SEQUENCE</scope>
    <source>
        <strain evidence="2">LS3</strain>
    </source>
</reference>
<organism evidence="2">
    <name type="scientific">Blastobotrys adeninivorans</name>
    <name type="common">Yeast</name>
    <name type="synonym">Arxula adeninivorans</name>
    <dbReference type="NCBI Taxonomy" id="409370"/>
    <lineage>
        <taxon>Eukaryota</taxon>
        <taxon>Fungi</taxon>
        <taxon>Dikarya</taxon>
        <taxon>Ascomycota</taxon>
        <taxon>Saccharomycotina</taxon>
        <taxon>Dipodascomycetes</taxon>
        <taxon>Dipodascales</taxon>
        <taxon>Trichomonascaceae</taxon>
        <taxon>Blastobotrys</taxon>
    </lineage>
</organism>
<sequence length="212" mass="21994">MVSLKLIVLSLAATVYGAPLANDATQAVNQALNHASSQWTQSHTRLAALLEKPLDSSHLSNALSTMGAIAADSNSELEKISKACYGGGGGDYSTGPVPGDSTGGGNGGQCDPAVNTCGMRSLFPLRNNAFALVRNALGGLMRPVFSDLTRGVSQIIQTVEREGAGSHIANEGHTILTNLQGLVRNTEDVHTLSAERNQLKSALTNLSKALGK</sequence>
<name>A0A060T9T9_BLAAD</name>
<keyword evidence="1" id="KW-0732">Signal</keyword>
<proteinExistence type="predicted"/>
<feature type="chain" id="PRO_5001587761" evidence="1">
    <location>
        <begin position="18"/>
        <end position="212"/>
    </location>
</feature>
<evidence type="ECO:0000313" key="2">
    <source>
        <dbReference type="EMBL" id="CDP37683.1"/>
    </source>
</evidence>
<reference evidence="2" key="1">
    <citation type="submission" date="2014-02" db="EMBL/GenBank/DDBJ databases">
        <authorList>
            <person name="Genoscope - CEA"/>
        </authorList>
    </citation>
    <scope>NUCLEOTIDE SEQUENCE</scope>
    <source>
        <strain evidence="2">LS3</strain>
    </source>
</reference>
<dbReference type="EMBL" id="HG937694">
    <property type="protein sequence ID" value="CDP37683.1"/>
    <property type="molecule type" value="Genomic_DNA"/>
</dbReference>
<accession>A0A060T9T9</accession>
<feature type="signal peptide" evidence="1">
    <location>
        <begin position="1"/>
        <end position="17"/>
    </location>
</feature>
<dbReference type="AlphaFoldDB" id="A0A060T9T9"/>